<dbReference type="InterPro" id="IPR023606">
    <property type="entry name" value="CoA-Trfase_III_dom_1_sf"/>
</dbReference>
<comment type="caution">
    <text evidence="1">The sequence shown here is derived from an EMBL/GenBank/DDBJ whole genome shotgun (WGS) entry which is preliminary data.</text>
</comment>
<name>A0ABV7IU89_9SPHN</name>
<dbReference type="InterPro" id="IPR003673">
    <property type="entry name" value="CoA-Trfase_fam_III"/>
</dbReference>
<dbReference type="EMBL" id="JBHRTQ010000007">
    <property type="protein sequence ID" value="MFC3174381.1"/>
    <property type="molecule type" value="Genomic_DNA"/>
</dbReference>
<dbReference type="Pfam" id="PF02515">
    <property type="entry name" value="CoA_transf_3"/>
    <property type="match status" value="1"/>
</dbReference>
<gene>
    <name evidence="1" type="ORF">ACFOD9_08960</name>
</gene>
<protein>
    <submittedName>
        <fullName evidence="1">CaiB/BaiF CoA transferase family protein</fullName>
    </submittedName>
</protein>
<dbReference type="InterPro" id="IPR050509">
    <property type="entry name" value="CoA-transferase_III"/>
</dbReference>
<dbReference type="RefSeq" id="WP_379509738.1">
    <property type="nucleotide sequence ID" value="NZ_JBHRTQ010000007.1"/>
</dbReference>
<evidence type="ECO:0000313" key="2">
    <source>
        <dbReference type="Proteomes" id="UP001595604"/>
    </source>
</evidence>
<organism evidence="1 2">
    <name type="scientific">Novosphingobium bradum</name>
    <dbReference type="NCBI Taxonomy" id="1737444"/>
    <lineage>
        <taxon>Bacteria</taxon>
        <taxon>Pseudomonadati</taxon>
        <taxon>Pseudomonadota</taxon>
        <taxon>Alphaproteobacteria</taxon>
        <taxon>Sphingomonadales</taxon>
        <taxon>Sphingomonadaceae</taxon>
        <taxon>Novosphingobium</taxon>
    </lineage>
</organism>
<accession>A0ABV7IU89</accession>
<reference evidence="2" key="1">
    <citation type="journal article" date="2019" name="Int. J. Syst. Evol. Microbiol.">
        <title>The Global Catalogue of Microorganisms (GCM) 10K type strain sequencing project: providing services to taxonomists for standard genome sequencing and annotation.</title>
        <authorList>
            <consortium name="The Broad Institute Genomics Platform"/>
            <consortium name="The Broad Institute Genome Sequencing Center for Infectious Disease"/>
            <person name="Wu L."/>
            <person name="Ma J."/>
        </authorList>
    </citation>
    <scope>NUCLEOTIDE SEQUENCE [LARGE SCALE GENOMIC DNA]</scope>
    <source>
        <strain evidence="2">KCTC 42984</strain>
    </source>
</reference>
<dbReference type="PANTHER" id="PTHR48228">
    <property type="entry name" value="SUCCINYL-COA--D-CITRAMALATE COA-TRANSFERASE"/>
    <property type="match status" value="1"/>
</dbReference>
<dbReference type="PANTHER" id="PTHR48228:SF2">
    <property type="entry name" value="E-CINNAMOYL-COA:R-PHENYLLACTATE COA TRANSFERASE LARGE SUBUNIT"/>
    <property type="match status" value="1"/>
</dbReference>
<dbReference type="InterPro" id="IPR044855">
    <property type="entry name" value="CoA-Trfase_III_dom3_sf"/>
</dbReference>
<dbReference type="Gene3D" id="3.40.50.10540">
    <property type="entry name" value="Crotonobetainyl-coa:carnitine coa-transferase, domain 1"/>
    <property type="match status" value="1"/>
</dbReference>
<proteinExistence type="predicted"/>
<evidence type="ECO:0000313" key="1">
    <source>
        <dbReference type="EMBL" id="MFC3174381.1"/>
    </source>
</evidence>
<keyword evidence="2" id="KW-1185">Reference proteome</keyword>
<dbReference type="GO" id="GO:0016740">
    <property type="term" value="F:transferase activity"/>
    <property type="evidence" value="ECO:0007669"/>
    <property type="project" value="UniProtKB-KW"/>
</dbReference>
<dbReference type="SUPFAM" id="SSF89796">
    <property type="entry name" value="CoA-transferase family III (CaiB/BaiF)"/>
    <property type="match status" value="1"/>
</dbReference>
<dbReference type="Proteomes" id="UP001595604">
    <property type="component" value="Unassembled WGS sequence"/>
</dbReference>
<keyword evidence="1" id="KW-0808">Transferase</keyword>
<sequence>MYDVMEGVRVVEVAEHTFVPAAAMQLADWGADVIKIERTSGGGDPMRSLAIPNLEAGGYNPFFEAGNRGKRSLALDLHQPAGREILYRLVKEADVFTTNLRADARAKLGIEPEDLFAINPRLIYARGTGYGREGPFAAQGGFDNPSTWVRGGLSYLHSRPGEAPPSAATSIGDLTGGITTAGAIAAALFRRERTGKGAVVDNALYAVGTYLNSQIIAMSSMGIQKEPQNIPREDSFSPLVLMYRTKDDRWLNLCLLMPHWWPDFCRHIDREDLIADERFADPKARHANRGALIAELDAVFATRTLAQWVKRLETMEGVWAPCFSPAEVAADPQALVNGFVVPVGPEAAPEYMVGSTPCQFDERPVGALRRGPAYGEHSAEILASLGIAGAELESLREAGVVR</sequence>
<dbReference type="Gene3D" id="3.30.1540.10">
    <property type="entry name" value="formyl-coa transferase, domain 3"/>
    <property type="match status" value="1"/>
</dbReference>